<dbReference type="InterPro" id="IPR012318">
    <property type="entry name" value="HTH_CRP"/>
</dbReference>
<dbReference type="GO" id="GO:0003677">
    <property type="term" value="F:DNA binding"/>
    <property type="evidence" value="ECO:0007669"/>
    <property type="project" value="InterPro"/>
</dbReference>
<dbReference type="Gene3D" id="1.10.10.10">
    <property type="entry name" value="Winged helix-like DNA-binding domain superfamily/Winged helix DNA-binding domain"/>
    <property type="match status" value="1"/>
</dbReference>
<dbReference type="SMART" id="SM00419">
    <property type="entry name" value="HTH_CRP"/>
    <property type="match status" value="1"/>
</dbReference>
<feature type="compositionally biased region" description="Low complexity" evidence="1">
    <location>
        <begin position="7"/>
        <end position="19"/>
    </location>
</feature>
<dbReference type="PROSITE" id="PS50995">
    <property type="entry name" value="HTH_MARR_2"/>
    <property type="match status" value="1"/>
</dbReference>
<dbReference type="InterPro" id="IPR036390">
    <property type="entry name" value="WH_DNA-bd_sf"/>
</dbReference>
<evidence type="ECO:0000313" key="4">
    <source>
        <dbReference type="Proteomes" id="UP000613160"/>
    </source>
</evidence>
<dbReference type="CDD" id="cd00090">
    <property type="entry name" value="HTH_ARSR"/>
    <property type="match status" value="1"/>
</dbReference>
<dbReference type="InterPro" id="IPR036388">
    <property type="entry name" value="WH-like_DNA-bd_sf"/>
</dbReference>
<dbReference type="InterPro" id="IPR011991">
    <property type="entry name" value="ArsR-like_HTH"/>
</dbReference>
<sequence length="166" mass="18326">MIDRQSLSDSSNSGGLLTLPDKGGERMVPTLLSIAKSTRAFLMLMLTEIDLHPGQDQLLHRLELGVPVSVSALADLLAVRPSTVSKMLDRLVDKNLIERTAHRQDGRRTMVVLTPEGDRVKNSVQGIWNRLEADLISALSPREVETLTSALVQVDGLLTVKLRRLR</sequence>
<dbReference type="Pfam" id="PF01047">
    <property type="entry name" value="MarR"/>
    <property type="match status" value="1"/>
</dbReference>
<dbReference type="Proteomes" id="UP000613160">
    <property type="component" value="Unassembled WGS sequence"/>
</dbReference>
<protein>
    <recommendedName>
        <fullName evidence="2">HTH marR-type domain-containing protein</fullName>
    </recommendedName>
</protein>
<evidence type="ECO:0000259" key="2">
    <source>
        <dbReference type="PROSITE" id="PS50995"/>
    </source>
</evidence>
<dbReference type="SUPFAM" id="SSF46785">
    <property type="entry name" value="Winged helix' DNA-binding domain"/>
    <property type="match status" value="1"/>
</dbReference>
<dbReference type="EMBL" id="BMJJ01000001">
    <property type="protein sequence ID" value="GGD04824.1"/>
    <property type="molecule type" value="Genomic_DNA"/>
</dbReference>
<dbReference type="SMART" id="SM00347">
    <property type="entry name" value="HTH_MARR"/>
    <property type="match status" value="1"/>
</dbReference>
<evidence type="ECO:0000256" key="1">
    <source>
        <dbReference type="SAM" id="MobiDB-lite"/>
    </source>
</evidence>
<accession>A0A916XSQ5</accession>
<proteinExistence type="predicted"/>
<name>A0A916XSQ5_9HYPH</name>
<feature type="region of interest" description="Disordered" evidence="1">
    <location>
        <begin position="1"/>
        <end position="21"/>
    </location>
</feature>
<dbReference type="AlphaFoldDB" id="A0A916XSQ5"/>
<dbReference type="PRINTS" id="PR00598">
    <property type="entry name" value="HTHMARR"/>
</dbReference>
<feature type="domain" description="HTH marR-type" evidence="2">
    <location>
        <begin position="24"/>
        <end position="156"/>
    </location>
</feature>
<gene>
    <name evidence="3" type="ORF">GCM10011335_04550</name>
</gene>
<organism evidence="3 4">
    <name type="scientific">Aureimonas glaciei</name>
    <dbReference type="NCBI Taxonomy" id="1776957"/>
    <lineage>
        <taxon>Bacteria</taxon>
        <taxon>Pseudomonadati</taxon>
        <taxon>Pseudomonadota</taxon>
        <taxon>Alphaproteobacteria</taxon>
        <taxon>Hyphomicrobiales</taxon>
        <taxon>Aurantimonadaceae</taxon>
        <taxon>Aureimonas</taxon>
    </lineage>
</organism>
<dbReference type="PANTHER" id="PTHR33164">
    <property type="entry name" value="TRANSCRIPTIONAL REGULATOR, MARR FAMILY"/>
    <property type="match status" value="1"/>
</dbReference>
<keyword evidence="4" id="KW-1185">Reference proteome</keyword>
<dbReference type="InterPro" id="IPR039422">
    <property type="entry name" value="MarR/SlyA-like"/>
</dbReference>
<dbReference type="GO" id="GO:0003700">
    <property type="term" value="F:DNA-binding transcription factor activity"/>
    <property type="evidence" value="ECO:0007669"/>
    <property type="project" value="InterPro"/>
</dbReference>
<reference evidence="3" key="2">
    <citation type="submission" date="2020-09" db="EMBL/GenBank/DDBJ databases">
        <authorList>
            <person name="Sun Q."/>
            <person name="Zhou Y."/>
        </authorList>
    </citation>
    <scope>NUCLEOTIDE SEQUENCE</scope>
    <source>
        <strain evidence="3">CGMCC 1.15493</strain>
    </source>
</reference>
<reference evidence="3" key="1">
    <citation type="journal article" date="2014" name="Int. J. Syst. Evol. Microbiol.">
        <title>Complete genome sequence of Corynebacterium casei LMG S-19264T (=DSM 44701T), isolated from a smear-ripened cheese.</title>
        <authorList>
            <consortium name="US DOE Joint Genome Institute (JGI-PGF)"/>
            <person name="Walter F."/>
            <person name="Albersmeier A."/>
            <person name="Kalinowski J."/>
            <person name="Ruckert C."/>
        </authorList>
    </citation>
    <scope>NUCLEOTIDE SEQUENCE</scope>
    <source>
        <strain evidence="3">CGMCC 1.15493</strain>
    </source>
</reference>
<comment type="caution">
    <text evidence="3">The sequence shown here is derived from an EMBL/GenBank/DDBJ whole genome shotgun (WGS) entry which is preliminary data.</text>
</comment>
<dbReference type="GO" id="GO:0006950">
    <property type="term" value="P:response to stress"/>
    <property type="evidence" value="ECO:0007669"/>
    <property type="project" value="TreeGrafter"/>
</dbReference>
<dbReference type="PANTHER" id="PTHR33164:SF57">
    <property type="entry name" value="MARR-FAMILY TRANSCRIPTIONAL REGULATOR"/>
    <property type="match status" value="1"/>
</dbReference>
<dbReference type="InterPro" id="IPR000835">
    <property type="entry name" value="HTH_MarR-typ"/>
</dbReference>
<evidence type="ECO:0000313" key="3">
    <source>
        <dbReference type="EMBL" id="GGD04824.1"/>
    </source>
</evidence>